<gene>
    <name evidence="8" type="ORF">MICPUN_73419</name>
</gene>
<dbReference type="InterPro" id="IPR011033">
    <property type="entry name" value="PRC_barrel-like_sf"/>
</dbReference>
<dbReference type="eggNOG" id="KOG2388">
    <property type="taxonomic scope" value="Eukaryota"/>
</dbReference>
<dbReference type="STRING" id="296587.C1E6K5"/>
<proteinExistence type="inferred from homology"/>
<keyword evidence="1" id="KW-0963">Cytoplasm</keyword>
<feature type="compositionally biased region" description="Basic residues" evidence="5">
    <location>
        <begin position="218"/>
        <end position="227"/>
    </location>
</feature>
<dbReference type="KEGG" id="mis:MICPUN_73419"/>
<dbReference type="SUPFAM" id="SSF50346">
    <property type="entry name" value="PRC-barrel domain"/>
    <property type="match status" value="1"/>
</dbReference>
<protein>
    <recommendedName>
        <fullName evidence="10">RimM N-terminal domain-containing protein</fullName>
    </recommendedName>
</protein>
<evidence type="ECO:0000259" key="7">
    <source>
        <dbReference type="Pfam" id="PF05239"/>
    </source>
</evidence>
<dbReference type="PANTHER" id="PTHR33692">
    <property type="entry name" value="RIBOSOME MATURATION FACTOR RIMM"/>
    <property type="match status" value="1"/>
</dbReference>
<dbReference type="PANTHER" id="PTHR33692:SF1">
    <property type="entry name" value="RIBOSOME MATURATION FACTOR RIMM"/>
    <property type="match status" value="1"/>
</dbReference>
<evidence type="ECO:0008006" key="10">
    <source>
        <dbReference type="Google" id="ProtNLM"/>
    </source>
</evidence>
<dbReference type="GO" id="GO:0043022">
    <property type="term" value="F:ribosome binding"/>
    <property type="evidence" value="ECO:0007669"/>
    <property type="project" value="InterPro"/>
</dbReference>
<organism evidence="8 9">
    <name type="scientific">Micromonas commoda (strain RCC299 / NOUM17 / CCMP2709)</name>
    <name type="common">Picoplanktonic green alga</name>
    <dbReference type="NCBI Taxonomy" id="296587"/>
    <lineage>
        <taxon>Eukaryota</taxon>
        <taxon>Viridiplantae</taxon>
        <taxon>Chlorophyta</taxon>
        <taxon>Mamiellophyceae</taxon>
        <taxon>Mamiellales</taxon>
        <taxon>Mamiellaceae</taxon>
        <taxon>Micromonas</taxon>
    </lineage>
</organism>
<keyword evidence="4" id="KW-0143">Chaperone</keyword>
<dbReference type="Gene3D" id="2.30.30.240">
    <property type="entry name" value="PRC-barrel domain"/>
    <property type="match status" value="1"/>
</dbReference>
<dbReference type="Pfam" id="PF05239">
    <property type="entry name" value="PRC"/>
    <property type="match status" value="1"/>
</dbReference>
<dbReference type="Proteomes" id="UP000002009">
    <property type="component" value="Chromosome 5"/>
</dbReference>
<feature type="compositionally biased region" description="Pro residues" evidence="5">
    <location>
        <begin position="228"/>
        <end position="237"/>
    </location>
</feature>
<evidence type="ECO:0000256" key="5">
    <source>
        <dbReference type="SAM" id="MobiDB-lite"/>
    </source>
</evidence>
<keyword evidence="3" id="KW-0698">rRNA processing</keyword>
<feature type="domain" description="PRC-barrel" evidence="7">
    <location>
        <begin position="118"/>
        <end position="213"/>
    </location>
</feature>
<dbReference type="Gene3D" id="2.40.30.60">
    <property type="entry name" value="RimM"/>
    <property type="match status" value="1"/>
</dbReference>
<evidence type="ECO:0000256" key="3">
    <source>
        <dbReference type="ARBA" id="ARBA00022552"/>
    </source>
</evidence>
<dbReference type="GO" id="GO:0006364">
    <property type="term" value="P:rRNA processing"/>
    <property type="evidence" value="ECO:0007669"/>
    <property type="project" value="UniProtKB-KW"/>
</dbReference>
<feature type="region of interest" description="Disordered" evidence="5">
    <location>
        <begin position="210"/>
        <end position="237"/>
    </location>
</feature>
<accession>C1E6K5</accession>
<dbReference type="SUPFAM" id="SSF50447">
    <property type="entry name" value="Translation proteins"/>
    <property type="match status" value="1"/>
</dbReference>
<dbReference type="Pfam" id="PF01782">
    <property type="entry name" value="RimM"/>
    <property type="match status" value="1"/>
</dbReference>
<feature type="non-terminal residue" evidence="8">
    <location>
        <position position="1"/>
    </location>
</feature>
<dbReference type="NCBIfam" id="TIGR02273">
    <property type="entry name" value="16S_RimM"/>
    <property type="match status" value="1"/>
</dbReference>
<feature type="domain" description="RimM N-terminal" evidence="6">
    <location>
        <begin position="5"/>
        <end position="104"/>
    </location>
</feature>
<evidence type="ECO:0000259" key="6">
    <source>
        <dbReference type="Pfam" id="PF01782"/>
    </source>
</evidence>
<dbReference type="InterPro" id="IPR027275">
    <property type="entry name" value="PRC-brl_dom"/>
</dbReference>
<evidence type="ECO:0000313" key="9">
    <source>
        <dbReference type="Proteomes" id="UP000002009"/>
    </source>
</evidence>
<dbReference type="HAMAP" id="MF_00014">
    <property type="entry name" value="Ribosome_mat_RimM"/>
    <property type="match status" value="1"/>
</dbReference>
<dbReference type="InterPro" id="IPR011961">
    <property type="entry name" value="RimM"/>
</dbReference>
<dbReference type="InParanoid" id="C1E6K5"/>
<sequence>ELVQTGAVVSAHGLRGEVRVMPFTDFVEERFFSPNTQYLEDEAQGRGVGGEYNKAPGSVSKIRIVSGREVTSQGRVECLIKIKGVNDRNAAAALIGRRLFVSSTDRPQLREEQNGDGDDEFYASELEGCEVIMKEDGKHVGVVIDIYRGAGEHDLLKISVPPLPSSDGEASEEKPATNKGPSEHVFVPFVKEIVPVVDLARGVLEITPPAGLLDLRQKSKPKKRPKARGPPPPKKQQ</sequence>
<evidence type="ECO:0000256" key="1">
    <source>
        <dbReference type="ARBA" id="ARBA00022490"/>
    </source>
</evidence>
<evidence type="ECO:0000256" key="4">
    <source>
        <dbReference type="ARBA" id="ARBA00023186"/>
    </source>
</evidence>
<dbReference type="OMA" id="TDFSEHR"/>
<feature type="region of interest" description="Disordered" evidence="5">
    <location>
        <begin position="159"/>
        <end position="182"/>
    </location>
</feature>
<evidence type="ECO:0000256" key="2">
    <source>
        <dbReference type="ARBA" id="ARBA00022517"/>
    </source>
</evidence>
<dbReference type="AlphaFoldDB" id="C1E6K5"/>
<keyword evidence="9" id="KW-1185">Reference proteome</keyword>
<dbReference type="GO" id="GO:0005840">
    <property type="term" value="C:ribosome"/>
    <property type="evidence" value="ECO:0007669"/>
    <property type="project" value="InterPro"/>
</dbReference>
<dbReference type="EMBL" id="CP001326">
    <property type="protein sequence ID" value="ACO63447.1"/>
    <property type="molecule type" value="Genomic_DNA"/>
</dbReference>
<keyword evidence="2" id="KW-0690">Ribosome biogenesis</keyword>
<dbReference type="GeneID" id="8243851"/>
<reference evidence="8 9" key="1">
    <citation type="journal article" date="2009" name="Science">
        <title>Green evolution and dynamic adaptations revealed by genomes of the marine picoeukaryotes Micromonas.</title>
        <authorList>
            <person name="Worden A.Z."/>
            <person name="Lee J.H."/>
            <person name="Mock T."/>
            <person name="Rouze P."/>
            <person name="Simmons M.P."/>
            <person name="Aerts A.L."/>
            <person name="Allen A.E."/>
            <person name="Cuvelier M.L."/>
            <person name="Derelle E."/>
            <person name="Everett M.V."/>
            <person name="Foulon E."/>
            <person name="Grimwood J."/>
            <person name="Gundlach H."/>
            <person name="Henrissat B."/>
            <person name="Napoli C."/>
            <person name="McDonald S.M."/>
            <person name="Parker M.S."/>
            <person name="Rombauts S."/>
            <person name="Salamov A."/>
            <person name="Von Dassow P."/>
            <person name="Badger J.H."/>
            <person name="Coutinho P.M."/>
            <person name="Demir E."/>
            <person name="Dubchak I."/>
            <person name="Gentemann C."/>
            <person name="Eikrem W."/>
            <person name="Gready J.E."/>
            <person name="John U."/>
            <person name="Lanier W."/>
            <person name="Lindquist E.A."/>
            <person name="Lucas S."/>
            <person name="Mayer K.F."/>
            <person name="Moreau H."/>
            <person name="Not F."/>
            <person name="Otillar R."/>
            <person name="Panaud O."/>
            <person name="Pangilinan J."/>
            <person name="Paulsen I."/>
            <person name="Piegu B."/>
            <person name="Poliakov A."/>
            <person name="Robbens S."/>
            <person name="Schmutz J."/>
            <person name="Toulza E."/>
            <person name="Wyss T."/>
            <person name="Zelensky A."/>
            <person name="Zhou K."/>
            <person name="Armbrust E.V."/>
            <person name="Bhattacharya D."/>
            <person name="Goodenough U.W."/>
            <person name="Van de Peer Y."/>
            <person name="Grigoriev I.V."/>
        </authorList>
    </citation>
    <scope>NUCLEOTIDE SEQUENCE [LARGE SCALE GENOMIC DNA]</scope>
    <source>
        <strain evidence="9">RCC299 / NOUM17</strain>
    </source>
</reference>
<evidence type="ECO:0000313" key="8">
    <source>
        <dbReference type="EMBL" id="ACO63447.1"/>
    </source>
</evidence>
<dbReference type="InterPro" id="IPR002676">
    <property type="entry name" value="RimM_N"/>
</dbReference>
<dbReference type="OrthoDB" id="532420at2759"/>
<dbReference type="InterPro" id="IPR009000">
    <property type="entry name" value="Transl_B-barrel_sf"/>
</dbReference>
<name>C1E6K5_MICCC</name>
<dbReference type="RefSeq" id="XP_002502189.1">
    <property type="nucleotide sequence ID" value="XM_002502143.1"/>
</dbReference>
<dbReference type="InterPro" id="IPR036976">
    <property type="entry name" value="RimM_N_sf"/>
</dbReference>